<sequence length="43" mass="5094">MIQMEKIILKPKKHIQNKVPRKVAEGYKTFNEEFLDHDAIVRG</sequence>
<comment type="caution">
    <text evidence="1">The sequence shown here is derived from an EMBL/GenBank/DDBJ whole genome shotgun (WGS) entry which is preliminary data.</text>
</comment>
<protein>
    <submittedName>
        <fullName evidence="1">Uncharacterized protein</fullName>
    </submittedName>
</protein>
<accession>A0A0D8HE49</accession>
<dbReference type="EMBL" id="JXYS01000093">
    <property type="protein sequence ID" value="KJF16203.1"/>
    <property type="molecule type" value="Genomic_DNA"/>
</dbReference>
<name>A0A0D8HE49_9ACTN</name>
<dbReference type="Proteomes" id="UP000032360">
    <property type="component" value="Unassembled WGS sequence"/>
</dbReference>
<organism evidence="1 2">
    <name type="scientific">Acidithrix ferrooxidans</name>
    <dbReference type="NCBI Taxonomy" id="1280514"/>
    <lineage>
        <taxon>Bacteria</taxon>
        <taxon>Bacillati</taxon>
        <taxon>Actinomycetota</taxon>
        <taxon>Acidimicrobiia</taxon>
        <taxon>Acidimicrobiales</taxon>
        <taxon>Acidimicrobiaceae</taxon>
        <taxon>Acidithrix</taxon>
    </lineage>
</organism>
<gene>
    <name evidence="1" type="ORF">AXFE_29380</name>
</gene>
<proteinExistence type="predicted"/>
<reference evidence="1 2" key="1">
    <citation type="submission" date="2015-01" db="EMBL/GenBank/DDBJ databases">
        <title>Draft genome of the acidophilic iron oxidizer Acidithrix ferrooxidans strain Py-F3.</title>
        <authorList>
            <person name="Poehlein A."/>
            <person name="Eisen S."/>
            <person name="Schloemann M."/>
            <person name="Johnson B.D."/>
            <person name="Daniel R."/>
            <person name="Muehling M."/>
        </authorList>
    </citation>
    <scope>NUCLEOTIDE SEQUENCE [LARGE SCALE GENOMIC DNA]</scope>
    <source>
        <strain evidence="1 2">Py-F3</strain>
    </source>
</reference>
<evidence type="ECO:0000313" key="2">
    <source>
        <dbReference type="Proteomes" id="UP000032360"/>
    </source>
</evidence>
<evidence type="ECO:0000313" key="1">
    <source>
        <dbReference type="EMBL" id="KJF16203.1"/>
    </source>
</evidence>
<dbReference type="AlphaFoldDB" id="A0A0D8HE49"/>
<keyword evidence="2" id="KW-1185">Reference proteome</keyword>